<evidence type="ECO:0000313" key="1">
    <source>
        <dbReference type="EMBL" id="MBP0116057.1"/>
    </source>
</evidence>
<comment type="caution">
    <text evidence="1">The sequence shown here is derived from an EMBL/GenBank/DDBJ whole genome shotgun (WGS) entry which is preliminary data.</text>
</comment>
<proteinExistence type="predicted"/>
<dbReference type="PANTHER" id="PTHR35271:SF1">
    <property type="entry name" value="ABC TRANSPORTER, SUBSTRATE-BINDING LIPOPROTEIN"/>
    <property type="match status" value="1"/>
</dbReference>
<organism evidence="1 2">
    <name type="scientific">Bradyrhizobium vignae</name>
    <dbReference type="NCBI Taxonomy" id="1549949"/>
    <lineage>
        <taxon>Bacteria</taxon>
        <taxon>Pseudomonadati</taxon>
        <taxon>Pseudomonadota</taxon>
        <taxon>Alphaproteobacteria</taxon>
        <taxon>Hyphomicrobiales</taxon>
        <taxon>Nitrobacteraceae</taxon>
        <taxon>Bradyrhizobium</taxon>
    </lineage>
</organism>
<dbReference type="InterPro" id="IPR007487">
    <property type="entry name" value="ABC_transpt-TYRBP-like"/>
</dbReference>
<keyword evidence="2" id="KW-1185">Reference proteome</keyword>
<accession>A0ABS4A6L8</accession>
<dbReference type="Pfam" id="PF04392">
    <property type="entry name" value="ABC_sub_bind"/>
    <property type="match status" value="1"/>
</dbReference>
<dbReference type="EMBL" id="JAGIKT010000116">
    <property type="protein sequence ID" value="MBP0116057.1"/>
    <property type="molecule type" value="Genomic_DNA"/>
</dbReference>
<dbReference type="Proteomes" id="UP000669317">
    <property type="component" value="Unassembled WGS sequence"/>
</dbReference>
<evidence type="ECO:0000313" key="2">
    <source>
        <dbReference type="Proteomes" id="UP000669317"/>
    </source>
</evidence>
<evidence type="ECO:0008006" key="3">
    <source>
        <dbReference type="Google" id="ProtNLM"/>
    </source>
</evidence>
<reference evidence="1 2" key="1">
    <citation type="submission" date="2021-03" db="EMBL/GenBank/DDBJ databases">
        <title>Genome Sequence of Bradyrhizobium vignae strain ISRA400.</title>
        <authorList>
            <person name="Tisa L.S."/>
            <person name="Svistoonoff S."/>
            <person name="Hocher V."/>
            <person name="Fall S."/>
            <person name="Zaiya A."/>
            <person name="Naing D."/>
            <person name="Niang N."/>
            <person name="Diouf A."/>
            <person name="Dasylva M.C."/>
            <person name="Toure O."/>
            <person name="Gueye M."/>
            <person name="Gully D."/>
            <person name="Tisseyre P."/>
            <person name="Simpson S."/>
            <person name="Morris K."/>
            <person name="Thomas W.K."/>
        </authorList>
    </citation>
    <scope>NUCLEOTIDE SEQUENCE [LARGE SCALE GENOMIC DNA]</scope>
    <source>
        <strain evidence="1 2">ISRA400</strain>
    </source>
</reference>
<dbReference type="Gene3D" id="3.40.50.2300">
    <property type="match status" value="1"/>
</dbReference>
<name>A0ABS4A6L8_9BRAD</name>
<gene>
    <name evidence="1" type="ORF">JWS04_34365</name>
</gene>
<dbReference type="PANTHER" id="PTHR35271">
    <property type="entry name" value="ABC TRANSPORTER, SUBSTRATE-BINDING LIPOPROTEIN-RELATED"/>
    <property type="match status" value="1"/>
</dbReference>
<dbReference type="RefSeq" id="WP_209296573.1">
    <property type="nucleotide sequence ID" value="NZ_JAGIKT010000116.1"/>
</dbReference>
<sequence length="150" mass="15775">MRIGAAPSGPVIAYAANTAGGIHNSTEVERAFTEFVGSGSGGGVIALPHAITEVNRDLIIQRAMANLMPAIFAFEAHAYAGALVTYGIDRSDTILQTADYVDRILRGTKPADLPVQAARKFELVVNLETAKALGLTISPTLLGRADKVIE</sequence>
<protein>
    <recommendedName>
        <fullName evidence="3">ABC transporter substrate-binding protein</fullName>
    </recommendedName>
</protein>